<dbReference type="PROSITE" id="PS51007">
    <property type="entry name" value="CYTC"/>
    <property type="match status" value="1"/>
</dbReference>
<evidence type="ECO:0000259" key="5">
    <source>
        <dbReference type="PROSITE" id="PS51007"/>
    </source>
</evidence>
<evidence type="ECO:0000256" key="2">
    <source>
        <dbReference type="ARBA" id="ARBA00022723"/>
    </source>
</evidence>
<evidence type="ECO:0000256" key="3">
    <source>
        <dbReference type="ARBA" id="ARBA00023004"/>
    </source>
</evidence>
<dbReference type="InterPro" id="IPR009056">
    <property type="entry name" value="Cyt_c-like_dom"/>
</dbReference>
<dbReference type="RefSeq" id="WP_089277969.1">
    <property type="nucleotide sequence ID" value="NZ_FZON01000018.1"/>
</dbReference>
<keyword evidence="3 4" id="KW-0408">Iron</keyword>
<organism evidence="6 7">
    <name type="scientific">Antarctobacter heliothermus</name>
    <dbReference type="NCBI Taxonomy" id="74033"/>
    <lineage>
        <taxon>Bacteria</taxon>
        <taxon>Pseudomonadati</taxon>
        <taxon>Pseudomonadota</taxon>
        <taxon>Alphaproteobacteria</taxon>
        <taxon>Rhodobacterales</taxon>
        <taxon>Roseobacteraceae</taxon>
        <taxon>Antarctobacter</taxon>
    </lineage>
</organism>
<dbReference type="EMBL" id="FZON01000018">
    <property type="protein sequence ID" value="SNS51679.1"/>
    <property type="molecule type" value="Genomic_DNA"/>
</dbReference>
<dbReference type="GO" id="GO:0020037">
    <property type="term" value="F:heme binding"/>
    <property type="evidence" value="ECO:0007669"/>
    <property type="project" value="InterPro"/>
</dbReference>
<dbReference type="AlphaFoldDB" id="A0A239F462"/>
<reference evidence="6 7" key="1">
    <citation type="submission" date="2017-06" db="EMBL/GenBank/DDBJ databases">
        <authorList>
            <person name="Kim H.J."/>
            <person name="Triplett B.A."/>
        </authorList>
    </citation>
    <scope>NUCLEOTIDE SEQUENCE [LARGE SCALE GENOMIC DNA]</scope>
    <source>
        <strain evidence="6 7">DSM 11445</strain>
    </source>
</reference>
<dbReference type="Proteomes" id="UP000198440">
    <property type="component" value="Unassembled WGS sequence"/>
</dbReference>
<feature type="domain" description="Cytochrome c" evidence="5">
    <location>
        <begin position="51"/>
        <end position="137"/>
    </location>
</feature>
<dbReference type="SUPFAM" id="SSF46626">
    <property type="entry name" value="Cytochrome c"/>
    <property type="match status" value="1"/>
</dbReference>
<evidence type="ECO:0000313" key="6">
    <source>
        <dbReference type="EMBL" id="SNS51679.1"/>
    </source>
</evidence>
<dbReference type="GO" id="GO:0009055">
    <property type="term" value="F:electron transfer activity"/>
    <property type="evidence" value="ECO:0007669"/>
    <property type="project" value="InterPro"/>
</dbReference>
<proteinExistence type="predicted"/>
<evidence type="ECO:0000313" key="7">
    <source>
        <dbReference type="Proteomes" id="UP000198440"/>
    </source>
</evidence>
<name>A0A239F462_9RHOB</name>
<dbReference type="GO" id="GO:0046872">
    <property type="term" value="F:metal ion binding"/>
    <property type="evidence" value="ECO:0007669"/>
    <property type="project" value="UniProtKB-KW"/>
</dbReference>
<accession>A0A239F462</accession>
<dbReference type="PANTHER" id="PTHR35008:SF8">
    <property type="entry name" value="ALCOHOL DEHYDROGENASE CYTOCHROME C SUBUNIT"/>
    <property type="match status" value="1"/>
</dbReference>
<dbReference type="Pfam" id="PF00034">
    <property type="entry name" value="Cytochrom_C"/>
    <property type="match status" value="1"/>
</dbReference>
<protein>
    <submittedName>
        <fullName evidence="6">Cytochrome c</fullName>
    </submittedName>
</protein>
<dbReference type="Gene3D" id="1.10.760.10">
    <property type="entry name" value="Cytochrome c-like domain"/>
    <property type="match status" value="1"/>
</dbReference>
<dbReference type="PANTHER" id="PTHR35008">
    <property type="entry name" value="BLL4482 PROTEIN-RELATED"/>
    <property type="match status" value="1"/>
</dbReference>
<sequence length="143" mass="14907">MKTGYILAGALALGAAAAAYQFTSPGSVDAQTPAAAGAPLAQVKLPETLSANAQIGKNGYDAVCADCHGENADGRKGMGPPLVHKIYEPSHHGDESFQLAVQRGVRAHHWPFGNMPAQQGLTRADVSAIVAYVREMQRANGIN</sequence>
<evidence type="ECO:0000256" key="1">
    <source>
        <dbReference type="ARBA" id="ARBA00022617"/>
    </source>
</evidence>
<keyword evidence="1 4" id="KW-0349">Heme</keyword>
<dbReference type="InterPro" id="IPR036909">
    <property type="entry name" value="Cyt_c-like_dom_sf"/>
</dbReference>
<dbReference type="InterPro" id="IPR051459">
    <property type="entry name" value="Cytochrome_c-type_DH"/>
</dbReference>
<evidence type="ECO:0000256" key="4">
    <source>
        <dbReference type="PROSITE-ProRule" id="PRU00433"/>
    </source>
</evidence>
<keyword evidence="2 4" id="KW-0479">Metal-binding</keyword>
<dbReference type="OrthoDB" id="7854060at2"/>
<gene>
    <name evidence="6" type="ORF">SAMN04488078_101845</name>
</gene>